<accession>A0AAV4XEP4</accession>
<comment type="caution">
    <text evidence="1">The sequence shown here is derived from an EMBL/GenBank/DDBJ whole genome shotgun (WGS) entry which is preliminary data.</text>
</comment>
<name>A0AAV4XEP4_CAEEX</name>
<proteinExistence type="predicted"/>
<evidence type="ECO:0000313" key="1">
    <source>
        <dbReference type="EMBL" id="GIY93505.1"/>
    </source>
</evidence>
<dbReference type="EMBL" id="BPLR01017668">
    <property type="protein sequence ID" value="GIY93505.1"/>
    <property type="molecule type" value="Genomic_DNA"/>
</dbReference>
<evidence type="ECO:0000313" key="2">
    <source>
        <dbReference type="Proteomes" id="UP001054945"/>
    </source>
</evidence>
<organism evidence="1 2">
    <name type="scientific">Caerostris extrusa</name>
    <name type="common">Bark spider</name>
    <name type="synonym">Caerostris bankana</name>
    <dbReference type="NCBI Taxonomy" id="172846"/>
    <lineage>
        <taxon>Eukaryota</taxon>
        <taxon>Metazoa</taxon>
        <taxon>Ecdysozoa</taxon>
        <taxon>Arthropoda</taxon>
        <taxon>Chelicerata</taxon>
        <taxon>Arachnida</taxon>
        <taxon>Araneae</taxon>
        <taxon>Araneomorphae</taxon>
        <taxon>Entelegynae</taxon>
        <taxon>Araneoidea</taxon>
        <taxon>Araneidae</taxon>
        <taxon>Caerostris</taxon>
    </lineage>
</organism>
<dbReference type="Proteomes" id="UP001054945">
    <property type="component" value="Unassembled WGS sequence"/>
</dbReference>
<dbReference type="AlphaFoldDB" id="A0AAV4XEP4"/>
<reference evidence="1 2" key="1">
    <citation type="submission" date="2021-06" db="EMBL/GenBank/DDBJ databases">
        <title>Caerostris extrusa draft genome.</title>
        <authorList>
            <person name="Kono N."/>
            <person name="Arakawa K."/>
        </authorList>
    </citation>
    <scope>NUCLEOTIDE SEQUENCE [LARGE SCALE GENOMIC DNA]</scope>
</reference>
<protein>
    <submittedName>
        <fullName evidence="1">Uncharacterized protein</fullName>
    </submittedName>
</protein>
<sequence length="147" mass="17249">MLTESIEDSKETGMHRSVEFRSKLPCREVGCDGRFFEQLRREHSSERLSVSRNFYLMLTESIDGSRERYAQERRVSPNVALSRSWCDGVAYVLEQFRREYSSERLSLSPNFYLMLTESIDDSRDRYAQERRVSPKVALSRSWCDGVA</sequence>
<keyword evidence="2" id="KW-1185">Reference proteome</keyword>
<gene>
    <name evidence="1" type="ORF">CEXT_767561</name>
</gene>